<dbReference type="OrthoDB" id="422700at2759"/>
<evidence type="ECO:0000313" key="9">
    <source>
        <dbReference type="Proteomes" id="UP000326759"/>
    </source>
</evidence>
<keyword evidence="4" id="KW-0833">Ubl conjugation pathway</keyword>
<evidence type="ECO:0000259" key="7">
    <source>
        <dbReference type="PROSITE" id="PS50957"/>
    </source>
</evidence>
<evidence type="ECO:0000256" key="2">
    <source>
        <dbReference type="ARBA" id="ARBA00012759"/>
    </source>
</evidence>
<evidence type="ECO:0000256" key="4">
    <source>
        <dbReference type="ARBA" id="ARBA00022786"/>
    </source>
</evidence>
<dbReference type="InterPro" id="IPR006155">
    <property type="entry name" value="Josephin"/>
</dbReference>
<comment type="catalytic activity">
    <reaction evidence="1">
        <text>Thiol-dependent hydrolysis of ester, thioester, amide, peptide and isopeptide bonds formed by the C-terminal Gly of ubiquitin (a 76-residue protein attached to proteins as an intracellular targeting signal).</text>
        <dbReference type="EC" id="3.4.19.12"/>
    </reaction>
</comment>
<dbReference type="PANTHER" id="PTHR13291:SF0">
    <property type="entry name" value="JOSEPHIN-LIKE PROTEIN"/>
    <property type="match status" value="1"/>
</dbReference>
<dbReference type="PANTHER" id="PTHR13291">
    <property type="entry name" value="JOSEPHIN 1, 2"/>
    <property type="match status" value="1"/>
</dbReference>
<dbReference type="Proteomes" id="UP000326759">
    <property type="component" value="Unassembled WGS sequence"/>
</dbReference>
<keyword evidence="3" id="KW-0645">Protease</keyword>
<reference evidence="8 9" key="1">
    <citation type="journal article" date="2019" name="PLoS Biol.">
        <title>Sex chromosomes control vertical transmission of feminizing Wolbachia symbionts in an isopod.</title>
        <authorList>
            <person name="Becking T."/>
            <person name="Chebbi M.A."/>
            <person name="Giraud I."/>
            <person name="Moumen B."/>
            <person name="Laverre T."/>
            <person name="Caubet Y."/>
            <person name="Peccoud J."/>
            <person name="Gilbert C."/>
            <person name="Cordaux R."/>
        </authorList>
    </citation>
    <scope>NUCLEOTIDE SEQUENCE [LARGE SCALE GENOMIC DNA]</scope>
    <source>
        <strain evidence="8">ANa2</strain>
        <tissue evidence="8">Whole body excluding digestive tract and cuticle</tissue>
    </source>
</reference>
<comment type="caution">
    <text evidence="8">The sequence shown here is derived from an EMBL/GenBank/DDBJ whole genome shotgun (WGS) entry which is preliminary data.</text>
</comment>
<dbReference type="Gene3D" id="3.90.70.40">
    <property type="match status" value="1"/>
</dbReference>
<gene>
    <name evidence="8" type="primary">Josd1</name>
    <name evidence="8" type="ORF">Anas_08484</name>
</gene>
<name>A0A5N5SS39_9CRUS</name>
<evidence type="ECO:0000313" key="8">
    <source>
        <dbReference type="EMBL" id="KAB7496668.1"/>
    </source>
</evidence>
<accession>A0A5N5SS39</accession>
<dbReference type="SMART" id="SM01246">
    <property type="entry name" value="Josephin"/>
    <property type="match status" value="1"/>
</dbReference>
<dbReference type="GO" id="GO:0006508">
    <property type="term" value="P:proteolysis"/>
    <property type="evidence" value="ECO:0007669"/>
    <property type="project" value="UniProtKB-KW"/>
</dbReference>
<dbReference type="EMBL" id="SEYY01021138">
    <property type="protein sequence ID" value="KAB7496668.1"/>
    <property type="molecule type" value="Genomic_DNA"/>
</dbReference>
<dbReference type="EC" id="3.4.19.12" evidence="2"/>
<dbReference type="GO" id="GO:0004843">
    <property type="term" value="F:cysteine-type deubiquitinase activity"/>
    <property type="evidence" value="ECO:0007669"/>
    <property type="project" value="UniProtKB-EC"/>
</dbReference>
<feature type="active site" evidence="6">
    <location>
        <position position="11"/>
    </location>
</feature>
<organism evidence="8 9">
    <name type="scientific">Armadillidium nasatum</name>
    <dbReference type="NCBI Taxonomy" id="96803"/>
    <lineage>
        <taxon>Eukaryota</taxon>
        <taxon>Metazoa</taxon>
        <taxon>Ecdysozoa</taxon>
        <taxon>Arthropoda</taxon>
        <taxon>Crustacea</taxon>
        <taxon>Multicrustacea</taxon>
        <taxon>Malacostraca</taxon>
        <taxon>Eumalacostraca</taxon>
        <taxon>Peracarida</taxon>
        <taxon>Isopoda</taxon>
        <taxon>Oniscidea</taxon>
        <taxon>Crinocheta</taxon>
        <taxon>Armadillidiidae</taxon>
        <taxon>Armadillidium</taxon>
    </lineage>
</organism>
<evidence type="ECO:0000256" key="5">
    <source>
        <dbReference type="ARBA" id="ARBA00022801"/>
    </source>
</evidence>
<evidence type="ECO:0000256" key="1">
    <source>
        <dbReference type="ARBA" id="ARBA00000707"/>
    </source>
</evidence>
<proteinExistence type="predicted"/>
<dbReference type="PROSITE" id="PS50957">
    <property type="entry name" value="JOSEPHIN"/>
    <property type="match status" value="1"/>
</dbReference>
<dbReference type="GO" id="GO:0016579">
    <property type="term" value="P:protein deubiquitination"/>
    <property type="evidence" value="ECO:0007669"/>
    <property type="project" value="InterPro"/>
</dbReference>
<evidence type="ECO:0000256" key="6">
    <source>
        <dbReference type="PROSITE-ProRule" id="PRU00331"/>
    </source>
</evidence>
<dbReference type="InterPro" id="IPR040053">
    <property type="entry name" value="JOSD1/2"/>
</dbReference>
<feature type="active site" evidence="6">
    <location>
        <position position="113"/>
    </location>
</feature>
<dbReference type="Pfam" id="PF02099">
    <property type="entry name" value="Josephin"/>
    <property type="match status" value="1"/>
</dbReference>
<protein>
    <recommendedName>
        <fullName evidence="2">ubiquitinyl hydrolase 1</fullName>
        <ecNumber evidence="2">3.4.19.12</ecNumber>
    </recommendedName>
</protein>
<evidence type="ECO:0000256" key="3">
    <source>
        <dbReference type="ARBA" id="ARBA00022670"/>
    </source>
</evidence>
<keyword evidence="5 6" id="KW-0378">Hydrolase</keyword>
<keyword evidence="9" id="KW-1185">Reference proteome</keyword>
<feature type="domain" description="Josephin" evidence="7">
    <location>
        <begin position="1"/>
        <end position="142"/>
    </location>
</feature>
<sequence length="142" mass="16058">MYHEKQIKELCALHTLNNLFQDSSAFSKSNLDAICVALSPGNWVNPHKSLLGTGNYDINVIMTALSTKGCGVIWFDKRKDPSIIILDKIVGFILNIPSEYRIGPVQLPLKRKHWVAIRIFRGMYYNLDSKLDAPELIGKEGR</sequence>
<feature type="active site" evidence="6">
    <location>
        <position position="128"/>
    </location>
</feature>
<dbReference type="AlphaFoldDB" id="A0A5N5SS39"/>